<dbReference type="Gene3D" id="2.40.40.10">
    <property type="entry name" value="RlpA-like domain"/>
    <property type="match status" value="1"/>
</dbReference>
<comment type="caution">
    <text evidence="2">The sequence shown here is derived from an EMBL/GenBank/DDBJ whole genome shotgun (WGS) entry which is preliminary data.</text>
</comment>
<gene>
    <name evidence="2" type="ORF">HMPREF9473_03903</name>
</gene>
<dbReference type="SUPFAM" id="SSF50685">
    <property type="entry name" value="Barwin-like endoglucanases"/>
    <property type="match status" value="1"/>
</dbReference>
<dbReference type="RefSeq" id="WP_006781894.1">
    <property type="nucleotide sequence ID" value="NZ_CP040506.1"/>
</dbReference>
<dbReference type="CDD" id="cd14667">
    <property type="entry name" value="3D_containing_proteins"/>
    <property type="match status" value="1"/>
</dbReference>
<evidence type="ECO:0000313" key="2">
    <source>
        <dbReference type="EMBL" id="EHI58139.1"/>
    </source>
</evidence>
<accession>G5IK75</accession>
<evidence type="ECO:0000259" key="1">
    <source>
        <dbReference type="Pfam" id="PF06725"/>
    </source>
</evidence>
<dbReference type="EMBL" id="ADLN01000107">
    <property type="protein sequence ID" value="EHI58139.1"/>
    <property type="molecule type" value="Genomic_DNA"/>
</dbReference>
<dbReference type="InterPro" id="IPR059180">
    <property type="entry name" value="3D_YorM"/>
</dbReference>
<dbReference type="Pfam" id="PF06725">
    <property type="entry name" value="3D"/>
    <property type="match status" value="1"/>
</dbReference>
<reference evidence="2 3" key="1">
    <citation type="submission" date="2011-08" db="EMBL/GenBank/DDBJ databases">
        <title>The Genome Sequence of Clostridium hathewayi WAL-18680.</title>
        <authorList>
            <consortium name="The Broad Institute Genome Sequencing Platform"/>
            <person name="Earl A."/>
            <person name="Ward D."/>
            <person name="Feldgarden M."/>
            <person name="Gevers D."/>
            <person name="Finegold S.M."/>
            <person name="Summanen P.H."/>
            <person name="Molitoris D.R."/>
            <person name="Song M."/>
            <person name="Daigneault M."/>
            <person name="Allen-Vercoe E."/>
            <person name="Young S.K."/>
            <person name="Zeng Q."/>
            <person name="Gargeya S."/>
            <person name="Fitzgerald M."/>
            <person name="Haas B."/>
            <person name="Abouelleil A."/>
            <person name="Alvarado L."/>
            <person name="Arachchi H.M."/>
            <person name="Berlin A."/>
            <person name="Brown A."/>
            <person name="Chapman S.B."/>
            <person name="Chen Z."/>
            <person name="Dunbar C."/>
            <person name="Freedman E."/>
            <person name="Gearin G."/>
            <person name="Gellesch M."/>
            <person name="Goldberg J."/>
            <person name="Griggs A."/>
            <person name="Gujja S."/>
            <person name="Heiman D."/>
            <person name="Howarth C."/>
            <person name="Larson L."/>
            <person name="Lui A."/>
            <person name="MacDonald P.J.P."/>
            <person name="Montmayeur A."/>
            <person name="Murphy C."/>
            <person name="Neiman D."/>
            <person name="Pearson M."/>
            <person name="Priest M."/>
            <person name="Roberts A."/>
            <person name="Saif S."/>
            <person name="Shea T."/>
            <person name="Shenoy N."/>
            <person name="Sisk P."/>
            <person name="Stolte C."/>
            <person name="Sykes S."/>
            <person name="Wortman J."/>
            <person name="Nusbaum C."/>
            <person name="Birren B."/>
        </authorList>
    </citation>
    <scope>NUCLEOTIDE SEQUENCE [LARGE SCALE GENOMIC DNA]</scope>
    <source>
        <strain evidence="2 3">WAL-18680</strain>
    </source>
</reference>
<keyword evidence="3" id="KW-1185">Reference proteome</keyword>
<protein>
    <recommendedName>
        <fullName evidence="1">3D domain-containing protein</fullName>
    </recommendedName>
</protein>
<evidence type="ECO:0000313" key="3">
    <source>
        <dbReference type="Proteomes" id="UP000005384"/>
    </source>
</evidence>
<dbReference type="InterPro" id="IPR036908">
    <property type="entry name" value="RlpA-like_sf"/>
</dbReference>
<dbReference type="AlphaFoldDB" id="G5IK75"/>
<name>G5IK75_9FIRM</name>
<dbReference type="GO" id="GO:0019867">
    <property type="term" value="C:outer membrane"/>
    <property type="evidence" value="ECO:0007669"/>
    <property type="project" value="InterPro"/>
</dbReference>
<dbReference type="Proteomes" id="UP000005384">
    <property type="component" value="Unassembled WGS sequence"/>
</dbReference>
<dbReference type="GO" id="GO:0004553">
    <property type="term" value="F:hydrolase activity, hydrolyzing O-glycosyl compounds"/>
    <property type="evidence" value="ECO:0007669"/>
    <property type="project" value="InterPro"/>
</dbReference>
<dbReference type="InterPro" id="IPR010611">
    <property type="entry name" value="3D_dom"/>
</dbReference>
<dbReference type="PATRIC" id="fig|742737.3.peg.3887"/>
<feature type="domain" description="3D" evidence="1">
    <location>
        <begin position="183"/>
        <end position="240"/>
    </location>
</feature>
<sequence length="243" mass="25798">MKTVMNFVTKKRHVMIGMIITMLLMVLGSTTAFASTNEGRLDGLLGGNIVGWAWNSSTPDTPATVKVVVKKYSTSEIVQDTTLSAEEYRDDLKASGKGTGKYGFTVPITWDTTDTSLYLVECTVNGEAVTNSLYCQGGEIASAANGGLIPLGTFKTTAYCPCRSCSSGWGGRTSTGTIATAGRTISVDPSVIPHGSHVMINGVIYTAEDIGSGVNGKHIDIFFNTHAECRSYGVRNVEAFLVV</sequence>
<dbReference type="HOGENOM" id="CLU_1088924_0_0_9"/>
<dbReference type="GO" id="GO:0009254">
    <property type="term" value="P:peptidoglycan turnover"/>
    <property type="evidence" value="ECO:0007669"/>
    <property type="project" value="InterPro"/>
</dbReference>
<proteinExistence type="predicted"/>
<organism evidence="2 3">
    <name type="scientific">Hungatella hathewayi WAL-18680</name>
    <dbReference type="NCBI Taxonomy" id="742737"/>
    <lineage>
        <taxon>Bacteria</taxon>
        <taxon>Bacillati</taxon>
        <taxon>Bacillota</taxon>
        <taxon>Clostridia</taxon>
        <taxon>Lachnospirales</taxon>
        <taxon>Lachnospiraceae</taxon>
        <taxon>Hungatella</taxon>
    </lineage>
</organism>